<comment type="caution">
    <text evidence="1">The sequence shown here is derived from an EMBL/GenBank/DDBJ whole genome shotgun (WGS) entry which is preliminary data.</text>
</comment>
<dbReference type="Pfam" id="PF22752">
    <property type="entry name" value="DUF488-N3i"/>
    <property type="match status" value="1"/>
</dbReference>
<dbReference type="PANTHER" id="PTHR36849">
    <property type="entry name" value="CYTOPLASMIC PROTEIN-RELATED"/>
    <property type="match status" value="1"/>
</dbReference>
<dbReference type="AlphaFoldDB" id="A0A443IFN1"/>
<organism evidence="1 2">
    <name type="scientific">[Pantoea] beijingensis</name>
    <dbReference type="NCBI Taxonomy" id="1324864"/>
    <lineage>
        <taxon>Bacteria</taxon>
        <taxon>Pseudomonadati</taxon>
        <taxon>Pseudomonadota</taxon>
        <taxon>Gammaproteobacteria</taxon>
        <taxon>Enterobacterales</taxon>
        <taxon>Erwiniaceae</taxon>
        <taxon>Erwinia</taxon>
    </lineage>
</organism>
<name>A0A443IFN1_9GAMM</name>
<gene>
    <name evidence="1" type="ORF">ED28_06090</name>
</gene>
<proteinExistence type="predicted"/>
<evidence type="ECO:0000313" key="1">
    <source>
        <dbReference type="EMBL" id="RWR02887.1"/>
    </source>
</evidence>
<dbReference type="RefSeq" id="WP_164877272.1">
    <property type="nucleotide sequence ID" value="NZ_CP071409.1"/>
</dbReference>
<sequence length="121" mass="14065">MMDHTINLQRVYEASPPFLHTTFLVDRLWPRGIAKAQLAQVIWLKDVAPTAVLRKSFHQNMCWETFVAHYRAELANSDAWQPILDAMRQQDAVTLLFASKDIHHNQAVVLRDFLLELIARE</sequence>
<dbReference type="InterPro" id="IPR052552">
    <property type="entry name" value="YeaO-like"/>
</dbReference>
<evidence type="ECO:0000313" key="2">
    <source>
        <dbReference type="Proteomes" id="UP000288794"/>
    </source>
</evidence>
<dbReference type="Proteomes" id="UP000288794">
    <property type="component" value="Unassembled WGS sequence"/>
</dbReference>
<dbReference type="PANTHER" id="PTHR36849:SF1">
    <property type="entry name" value="CYTOPLASMIC PROTEIN"/>
    <property type="match status" value="1"/>
</dbReference>
<dbReference type="EMBL" id="JMEE01000007">
    <property type="protein sequence ID" value="RWR02887.1"/>
    <property type="molecule type" value="Genomic_DNA"/>
</dbReference>
<keyword evidence="2" id="KW-1185">Reference proteome</keyword>
<accession>A0A443IFN1</accession>
<protein>
    <submittedName>
        <fullName evidence="1">MarR family transcriptional regulator</fullName>
    </submittedName>
</protein>
<reference evidence="1 2" key="1">
    <citation type="submission" date="2014-04" db="EMBL/GenBank/DDBJ databases">
        <title>Draft genome sequence of Pantoea beijingensis strain LMG 27579, an emerging pathogen to Pleurotus eryngii with potential industrial application.</title>
        <authorList>
            <person name="Xu F."/>
            <person name="Liu Y."/>
            <person name="Wang S."/>
            <person name="Yin Y."/>
            <person name="Ma Y."/>
            <person name="Zhao S."/>
            <person name="Rong C."/>
        </authorList>
    </citation>
    <scope>NUCLEOTIDE SEQUENCE [LARGE SCALE GENOMIC DNA]</scope>
    <source>
        <strain evidence="1 2">LMG 27579</strain>
    </source>
</reference>